<dbReference type="PANTHER" id="PTHR42923:SF17">
    <property type="entry name" value="AMINE OXIDASE DOMAIN-CONTAINING PROTEIN"/>
    <property type="match status" value="1"/>
</dbReference>
<gene>
    <name evidence="2" type="ORF">B6N23_11755</name>
</gene>
<dbReference type="SUPFAM" id="SSF51905">
    <property type="entry name" value="FAD/NAD(P)-binding domain"/>
    <property type="match status" value="1"/>
</dbReference>
<accession>A0ABY9H1U7</accession>
<protein>
    <submittedName>
        <fullName evidence="2">FAD-dependent oxidoreductase</fullName>
    </submittedName>
</protein>
<name>A0ABY9H1U7_9GAMM</name>
<dbReference type="RefSeq" id="WP_305499110.1">
    <property type="nucleotide sequence ID" value="NZ_CP131913.1"/>
</dbReference>
<proteinExistence type="predicted"/>
<dbReference type="PANTHER" id="PTHR42923">
    <property type="entry name" value="PROTOPORPHYRINOGEN OXIDASE"/>
    <property type="match status" value="1"/>
</dbReference>
<dbReference type="InterPro" id="IPR002937">
    <property type="entry name" value="Amino_oxidase"/>
</dbReference>
<dbReference type="InterPro" id="IPR050464">
    <property type="entry name" value="Zeta_carotene_desat/Oxidored"/>
</dbReference>
<dbReference type="InterPro" id="IPR036188">
    <property type="entry name" value="FAD/NAD-bd_sf"/>
</dbReference>
<feature type="domain" description="Amine oxidase" evidence="1">
    <location>
        <begin position="24"/>
        <end position="301"/>
    </location>
</feature>
<evidence type="ECO:0000259" key="1">
    <source>
        <dbReference type="Pfam" id="PF01593"/>
    </source>
</evidence>
<evidence type="ECO:0000313" key="2">
    <source>
        <dbReference type="EMBL" id="WLI72452.1"/>
    </source>
</evidence>
<dbReference type="Pfam" id="PF01593">
    <property type="entry name" value="Amino_oxidase"/>
    <property type="match status" value="1"/>
</dbReference>
<evidence type="ECO:0000313" key="3">
    <source>
        <dbReference type="Proteomes" id="UP001235344"/>
    </source>
</evidence>
<dbReference type="EMBL" id="CP131913">
    <property type="protein sequence ID" value="WLI72452.1"/>
    <property type="molecule type" value="Genomic_DNA"/>
</dbReference>
<sequence>MTAFHRHPGAPEPSRRIAVIGSGIGGMAAAWYLSGRHQVTLFEAADRLGGHTATVDVELDGRHYAIDTGFIVFNDWTYPHFRRLLAQLGVPSQPTEMSFSVHETARDFEYNGHTLASLFAQRRNLLRPSFYRLLRDILRFNREATRALEAGTLDPAMTLGEWLETNGYNDAFQRHYLLPMGAAIWSASLQDLRDFPLQFFVRFFRHHGLLSVNDRPQWYTLVGGSRSYIPALTAPYADRIRLSTPVQGIRRLVDGVELHTAAGTERFDEVVLACHADQALALLEDPTPTEREVLAALPYQDNEVVLHTDTRLLPRRRRAWASWNYRLDGRGADERISVTYDMNILQRLAAPHTFCVTLNDGDAIDPDKVLGRFTYAHPQFTLAGEAAKARHAEISGPAFRTHYCGAYWRNGFHEDGVWSALRVARGLGCDEEGPSLVAGVPAAAPASLEGSAA</sequence>
<reference evidence="2 3" key="1">
    <citation type="submission" date="2023-08" db="EMBL/GenBank/DDBJ databases">
        <title>Transcriptome Analysis of Halomonas alkalicola CICC 11012s to Identify the Genes Involved in Alkaline Tolerances.</title>
        <authorList>
            <person name="Zhai L."/>
        </authorList>
    </citation>
    <scope>NUCLEOTIDE SEQUENCE [LARGE SCALE GENOMIC DNA]</scope>
    <source>
        <strain evidence="2 3">CICC 11012s</strain>
    </source>
</reference>
<dbReference type="Proteomes" id="UP001235344">
    <property type="component" value="Chromosome"/>
</dbReference>
<organism evidence="2 3">
    <name type="scientific">Halomonas alkalicola</name>
    <dbReference type="NCBI Taxonomy" id="1930622"/>
    <lineage>
        <taxon>Bacteria</taxon>
        <taxon>Pseudomonadati</taxon>
        <taxon>Pseudomonadota</taxon>
        <taxon>Gammaproteobacteria</taxon>
        <taxon>Oceanospirillales</taxon>
        <taxon>Halomonadaceae</taxon>
        <taxon>Halomonas</taxon>
    </lineage>
</organism>
<dbReference type="Gene3D" id="3.50.50.60">
    <property type="entry name" value="FAD/NAD(P)-binding domain"/>
    <property type="match status" value="1"/>
</dbReference>
<keyword evidence="3" id="KW-1185">Reference proteome</keyword>